<gene>
    <name evidence="6" type="ORF">OM076_10210</name>
</gene>
<sequence length="188" mass="19733">MVQSAATLMRERGIHGVGLREVVAHSGGPRGSLGRYFPGGKTQLMSEAIDVALAGLYDELERTLAEAQTFPEAVGLILAPWRRVLVDHEFALGCPLAATVVDAAENDGLRVQVSDLLARWQRAVADVYIKFGASPAVADEHATVLLSAVEGALILARAHRSAAPLDTVERYFAAAAPSATAGVPTPAP</sequence>
<keyword evidence="1" id="KW-0805">Transcription regulation</keyword>
<evidence type="ECO:0000259" key="5">
    <source>
        <dbReference type="Pfam" id="PF21993"/>
    </source>
</evidence>
<feature type="domain" description="HTH tetR-type" evidence="4">
    <location>
        <begin position="4"/>
        <end position="47"/>
    </location>
</feature>
<dbReference type="PANTHER" id="PTHR47506:SF3">
    <property type="entry name" value="HTH-TYPE TRANSCRIPTIONAL REGULATOR LMRA"/>
    <property type="match status" value="1"/>
</dbReference>
<dbReference type="PANTHER" id="PTHR47506">
    <property type="entry name" value="TRANSCRIPTIONAL REGULATORY PROTEIN"/>
    <property type="match status" value="1"/>
</dbReference>
<evidence type="ECO:0000256" key="3">
    <source>
        <dbReference type="ARBA" id="ARBA00023163"/>
    </source>
</evidence>
<organism evidence="6 7">
    <name type="scientific">Solirubrobacter ginsenosidimutans</name>
    <dbReference type="NCBI Taxonomy" id="490573"/>
    <lineage>
        <taxon>Bacteria</taxon>
        <taxon>Bacillati</taxon>
        <taxon>Actinomycetota</taxon>
        <taxon>Thermoleophilia</taxon>
        <taxon>Solirubrobacterales</taxon>
        <taxon>Solirubrobacteraceae</taxon>
        <taxon>Solirubrobacter</taxon>
    </lineage>
</organism>
<dbReference type="Pfam" id="PF21993">
    <property type="entry name" value="TetR_C_13_2"/>
    <property type="match status" value="1"/>
</dbReference>
<protein>
    <submittedName>
        <fullName evidence="6">TetR/AcrR family transcriptional regulator</fullName>
    </submittedName>
</protein>
<keyword evidence="3" id="KW-0804">Transcription</keyword>
<dbReference type="AlphaFoldDB" id="A0A9X3MSY0"/>
<evidence type="ECO:0000256" key="2">
    <source>
        <dbReference type="ARBA" id="ARBA00023125"/>
    </source>
</evidence>
<name>A0A9X3MSY0_9ACTN</name>
<dbReference type="EMBL" id="JAPDOD010000006">
    <property type="protein sequence ID" value="MDA0160638.1"/>
    <property type="molecule type" value="Genomic_DNA"/>
</dbReference>
<dbReference type="GO" id="GO:0003677">
    <property type="term" value="F:DNA binding"/>
    <property type="evidence" value="ECO:0007669"/>
    <property type="project" value="UniProtKB-KW"/>
</dbReference>
<dbReference type="InterPro" id="IPR054156">
    <property type="entry name" value="YxaF_TetR_C"/>
</dbReference>
<dbReference type="Gene3D" id="1.10.357.10">
    <property type="entry name" value="Tetracycline Repressor, domain 2"/>
    <property type="match status" value="1"/>
</dbReference>
<dbReference type="InterPro" id="IPR001647">
    <property type="entry name" value="HTH_TetR"/>
</dbReference>
<feature type="domain" description="Transcriptional regulator LmrA/YxaF-like C-terminal" evidence="5">
    <location>
        <begin position="72"/>
        <end position="170"/>
    </location>
</feature>
<dbReference type="RefSeq" id="WP_270039587.1">
    <property type="nucleotide sequence ID" value="NZ_JAPDOD010000006.1"/>
</dbReference>
<dbReference type="SUPFAM" id="SSF48498">
    <property type="entry name" value="Tetracyclin repressor-like, C-terminal domain"/>
    <property type="match status" value="1"/>
</dbReference>
<keyword evidence="7" id="KW-1185">Reference proteome</keyword>
<dbReference type="InterPro" id="IPR009057">
    <property type="entry name" value="Homeodomain-like_sf"/>
</dbReference>
<dbReference type="SUPFAM" id="SSF46689">
    <property type="entry name" value="Homeodomain-like"/>
    <property type="match status" value="1"/>
</dbReference>
<evidence type="ECO:0000313" key="6">
    <source>
        <dbReference type="EMBL" id="MDA0160638.1"/>
    </source>
</evidence>
<dbReference type="Proteomes" id="UP001149140">
    <property type="component" value="Unassembled WGS sequence"/>
</dbReference>
<dbReference type="Pfam" id="PF00440">
    <property type="entry name" value="TetR_N"/>
    <property type="match status" value="1"/>
</dbReference>
<keyword evidence="2" id="KW-0238">DNA-binding</keyword>
<dbReference type="InterPro" id="IPR036271">
    <property type="entry name" value="Tet_transcr_reg_TetR-rel_C_sf"/>
</dbReference>
<evidence type="ECO:0000313" key="7">
    <source>
        <dbReference type="Proteomes" id="UP001149140"/>
    </source>
</evidence>
<evidence type="ECO:0000259" key="4">
    <source>
        <dbReference type="Pfam" id="PF00440"/>
    </source>
</evidence>
<comment type="caution">
    <text evidence="6">The sequence shown here is derived from an EMBL/GenBank/DDBJ whole genome shotgun (WGS) entry which is preliminary data.</text>
</comment>
<evidence type="ECO:0000256" key="1">
    <source>
        <dbReference type="ARBA" id="ARBA00023015"/>
    </source>
</evidence>
<accession>A0A9X3MSY0</accession>
<reference evidence="6" key="1">
    <citation type="submission" date="2022-10" db="EMBL/GenBank/DDBJ databases">
        <title>The WGS of Solirubrobacter ginsenosidimutans DSM 21036.</title>
        <authorList>
            <person name="Jiang Z."/>
        </authorList>
    </citation>
    <scope>NUCLEOTIDE SEQUENCE</scope>
    <source>
        <strain evidence="6">DSM 21036</strain>
    </source>
</reference>
<proteinExistence type="predicted"/>